<feature type="transmembrane region" description="Helical" evidence="8">
    <location>
        <begin position="91"/>
        <end position="112"/>
    </location>
</feature>
<feature type="transmembrane region" description="Helical" evidence="8">
    <location>
        <begin position="148"/>
        <end position="167"/>
    </location>
</feature>
<keyword evidence="2" id="KW-1003">Cell membrane</keyword>
<feature type="transmembrane region" description="Helical" evidence="8">
    <location>
        <begin position="345"/>
        <end position="362"/>
    </location>
</feature>
<dbReference type="Proteomes" id="UP000177324">
    <property type="component" value="Unassembled WGS sequence"/>
</dbReference>
<feature type="transmembrane region" description="Helical" evidence="8">
    <location>
        <begin position="174"/>
        <end position="191"/>
    </location>
</feature>
<dbReference type="AlphaFoldDB" id="A0A1G1VMY2"/>
<evidence type="ECO:0000256" key="8">
    <source>
        <dbReference type="SAM" id="Phobius"/>
    </source>
</evidence>
<organism evidence="10 11">
    <name type="scientific">Candidatus Chisholmbacteria bacterium RIFCSPHIGHO2_01_FULL_48_12</name>
    <dbReference type="NCBI Taxonomy" id="1797589"/>
    <lineage>
        <taxon>Bacteria</taxon>
        <taxon>Candidatus Chisholmiibacteriota</taxon>
    </lineage>
</organism>
<comment type="subcellular location">
    <subcellularLocation>
        <location evidence="1">Cell membrane</location>
        <topology evidence="1">Multi-pass membrane protein</topology>
    </subcellularLocation>
</comment>
<keyword evidence="3" id="KW-0328">Glycosyltransferase</keyword>
<feature type="transmembrane region" description="Helical" evidence="8">
    <location>
        <begin position="197"/>
        <end position="214"/>
    </location>
</feature>
<feature type="transmembrane region" description="Helical" evidence="8">
    <location>
        <begin position="219"/>
        <end position="238"/>
    </location>
</feature>
<protein>
    <recommendedName>
        <fullName evidence="9">Glycosyltransferase RgtA/B/C/D-like domain-containing protein</fullName>
    </recommendedName>
</protein>
<dbReference type="InterPro" id="IPR038731">
    <property type="entry name" value="RgtA/B/C-like"/>
</dbReference>
<evidence type="ECO:0000259" key="9">
    <source>
        <dbReference type="Pfam" id="PF13231"/>
    </source>
</evidence>
<evidence type="ECO:0000313" key="11">
    <source>
        <dbReference type="Proteomes" id="UP000177324"/>
    </source>
</evidence>
<evidence type="ECO:0000256" key="2">
    <source>
        <dbReference type="ARBA" id="ARBA00022475"/>
    </source>
</evidence>
<evidence type="ECO:0000256" key="5">
    <source>
        <dbReference type="ARBA" id="ARBA00022692"/>
    </source>
</evidence>
<evidence type="ECO:0000256" key="6">
    <source>
        <dbReference type="ARBA" id="ARBA00022989"/>
    </source>
</evidence>
<name>A0A1G1VMY2_9BACT</name>
<dbReference type="InterPro" id="IPR050297">
    <property type="entry name" value="LipidA_mod_glycosyltrf_83"/>
</dbReference>
<dbReference type="GO" id="GO:0016763">
    <property type="term" value="F:pentosyltransferase activity"/>
    <property type="evidence" value="ECO:0007669"/>
    <property type="project" value="TreeGrafter"/>
</dbReference>
<dbReference type="PANTHER" id="PTHR33908">
    <property type="entry name" value="MANNOSYLTRANSFERASE YKCB-RELATED"/>
    <property type="match status" value="1"/>
</dbReference>
<feature type="domain" description="Glycosyltransferase RgtA/B/C/D-like" evidence="9">
    <location>
        <begin position="67"/>
        <end position="236"/>
    </location>
</feature>
<evidence type="ECO:0000313" key="10">
    <source>
        <dbReference type="EMBL" id="OGY16751.1"/>
    </source>
</evidence>
<keyword evidence="5 8" id="KW-0812">Transmembrane</keyword>
<reference evidence="10 11" key="1">
    <citation type="journal article" date="2016" name="Nat. Commun.">
        <title>Thousands of microbial genomes shed light on interconnected biogeochemical processes in an aquifer system.</title>
        <authorList>
            <person name="Anantharaman K."/>
            <person name="Brown C.T."/>
            <person name="Hug L.A."/>
            <person name="Sharon I."/>
            <person name="Castelle C.J."/>
            <person name="Probst A.J."/>
            <person name="Thomas B.C."/>
            <person name="Singh A."/>
            <person name="Wilkins M.J."/>
            <person name="Karaoz U."/>
            <person name="Brodie E.L."/>
            <person name="Williams K.H."/>
            <person name="Hubbard S.S."/>
            <person name="Banfield J.F."/>
        </authorList>
    </citation>
    <scope>NUCLEOTIDE SEQUENCE [LARGE SCALE GENOMIC DNA]</scope>
</reference>
<comment type="caution">
    <text evidence="10">The sequence shown here is derived from an EMBL/GenBank/DDBJ whole genome shotgun (WGS) entry which is preliminary data.</text>
</comment>
<evidence type="ECO:0000256" key="1">
    <source>
        <dbReference type="ARBA" id="ARBA00004651"/>
    </source>
</evidence>
<sequence>MKKYLPIILILLLAAGLRLVQLGQNPPGLYWDEVSLGYNAYSILTTGRDEHGEFLPLTRFKAFGDYKPPGYIYATVPSIALFGLNEFSVRFPSALAGVIMVWLMYLLVKELFPVHLGGVQGHPRGVQVATLAALILAISPWHVQLSRVAFEAMLAAAFNLAGIYFFVKAIHKSGWYLILSAIFFGLTVYTFNSNRLLTPLLVLALTLIYAKNLWAKKTAVIVAAIIGLVLALPLIPYWRSPESKLRWHEVNIFSDLKVILESNRRIAADGGGRVAKLIHHRYLGHAANFLHHYFDHFKGQYLWVTGDGNPRFSTQSTGQFYLIEALPLLVGLYWLLTRSVGWRTSVLLLAWFFLGPIPAATARETPHALRTVSMLPVPQIIIALGLSKLKKPILLLVTGILLLELIRFQYIYYRSYPQEFAGEWLTQYPPLVRYLKTVENNYDQIFVTSDFGRPYIYFLFYQQINPAKFQQEANVTRTGDGFGFFEVHSVGKYRFDAPDLTRPQPNTAYVLKDGNEFKITDNP</sequence>
<keyword evidence="6 8" id="KW-1133">Transmembrane helix</keyword>
<dbReference type="GO" id="GO:0009103">
    <property type="term" value="P:lipopolysaccharide biosynthetic process"/>
    <property type="evidence" value="ECO:0007669"/>
    <property type="project" value="UniProtKB-ARBA"/>
</dbReference>
<keyword evidence="7 8" id="KW-0472">Membrane</keyword>
<proteinExistence type="predicted"/>
<gene>
    <name evidence="10" type="ORF">A2784_04680</name>
</gene>
<accession>A0A1G1VMY2</accession>
<dbReference type="Pfam" id="PF13231">
    <property type="entry name" value="PMT_2"/>
    <property type="match status" value="1"/>
</dbReference>
<dbReference type="STRING" id="1797589.A2784_04680"/>
<evidence type="ECO:0000256" key="7">
    <source>
        <dbReference type="ARBA" id="ARBA00023136"/>
    </source>
</evidence>
<evidence type="ECO:0000256" key="4">
    <source>
        <dbReference type="ARBA" id="ARBA00022679"/>
    </source>
</evidence>
<dbReference type="EMBL" id="MHCH01000039">
    <property type="protein sequence ID" value="OGY16751.1"/>
    <property type="molecule type" value="Genomic_DNA"/>
</dbReference>
<dbReference type="GO" id="GO:0005886">
    <property type="term" value="C:plasma membrane"/>
    <property type="evidence" value="ECO:0007669"/>
    <property type="project" value="UniProtKB-SubCell"/>
</dbReference>
<dbReference type="GO" id="GO:0010041">
    <property type="term" value="P:response to iron(III) ion"/>
    <property type="evidence" value="ECO:0007669"/>
    <property type="project" value="TreeGrafter"/>
</dbReference>
<keyword evidence="4" id="KW-0808">Transferase</keyword>
<evidence type="ECO:0000256" key="3">
    <source>
        <dbReference type="ARBA" id="ARBA00022676"/>
    </source>
</evidence>
<dbReference type="PANTHER" id="PTHR33908:SF3">
    <property type="entry name" value="UNDECAPRENYL PHOSPHATE-ALPHA-4-AMINO-4-DEOXY-L-ARABINOSE ARABINOSYL TRANSFERASE"/>
    <property type="match status" value="1"/>
</dbReference>
<feature type="transmembrane region" description="Helical" evidence="8">
    <location>
        <begin position="318"/>
        <end position="336"/>
    </location>
</feature>